<dbReference type="GO" id="GO:0003677">
    <property type="term" value="F:DNA binding"/>
    <property type="evidence" value="ECO:0007669"/>
    <property type="project" value="UniProtKB-KW"/>
</dbReference>
<keyword evidence="5" id="KW-0539">Nucleus</keyword>
<comment type="similarity">
    <text evidence="2">Belongs to the ORC6 family.</text>
</comment>
<dbReference type="eggNOG" id="ENOG502SAT1">
    <property type="taxonomic scope" value="Eukaryota"/>
</dbReference>
<dbReference type="EMBL" id="KE148150">
    <property type="protein sequence ID" value="EPE07686.1"/>
    <property type="molecule type" value="Genomic_DNA"/>
</dbReference>
<evidence type="ECO:0000313" key="8">
    <source>
        <dbReference type="EMBL" id="EPE07686.1"/>
    </source>
</evidence>
<organism evidence="8 9">
    <name type="scientific">Ophiostoma piceae (strain UAMH 11346)</name>
    <name type="common">Sap stain fungus</name>
    <dbReference type="NCBI Taxonomy" id="1262450"/>
    <lineage>
        <taxon>Eukaryota</taxon>
        <taxon>Fungi</taxon>
        <taxon>Dikarya</taxon>
        <taxon>Ascomycota</taxon>
        <taxon>Pezizomycotina</taxon>
        <taxon>Sordariomycetes</taxon>
        <taxon>Sordariomycetidae</taxon>
        <taxon>Ophiostomatales</taxon>
        <taxon>Ophiostomataceae</taxon>
        <taxon>Ophiostoma</taxon>
    </lineage>
</organism>
<name>S3C710_OPHP1</name>
<keyword evidence="4" id="KW-0238">DNA-binding</keyword>
<keyword evidence="3" id="KW-0235">DNA replication</keyword>
<dbReference type="STRING" id="1262450.S3C710"/>
<keyword evidence="9" id="KW-1185">Reference proteome</keyword>
<evidence type="ECO:0000256" key="1">
    <source>
        <dbReference type="ARBA" id="ARBA00004123"/>
    </source>
</evidence>
<dbReference type="OrthoDB" id="5367324at2759"/>
<dbReference type="Proteomes" id="UP000016923">
    <property type="component" value="Unassembled WGS sequence"/>
</dbReference>
<feature type="region of interest" description="Disordered" evidence="6">
    <location>
        <begin position="99"/>
        <end position="139"/>
    </location>
</feature>
<dbReference type="GO" id="GO:0005664">
    <property type="term" value="C:nuclear origin of replication recognition complex"/>
    <property type="evidence" value="ECO:0007669"/>
    <property type="project" value="InterPro"/>
</dbReference>
<accession>S3C710</accession>
<feature type="region of interest" description="Disordered" evidence="6">
    <location>
        <begin position="197"/>
        <end position="224"/>
    </location>
</feature>
<protein>
    <submittedName>
        <fullName evidence="8">Origin recognition complex subunit 6</fullName>
    </submittedName>
</protein>
<dbReference type="VEuPathDB" id="FungiDB:F503_00408"/>
<evidence type="ECO:0000256" key="4">
    <source>
        <dbReference type="ARBA" id="ARBA00023125"/>
    </source>
</evidence>
<dbReference type="GO" id="GO:0006260">
    <property type="term" value="P:DNA replication"/>
    <property type="evidence" value="ECO:0007669"/>
    <property type="project" value="UniProtKB-KW"/>
</dbReference>
<evidence type="ECO:0000256" key="5">
    <source>
        <dbReference type="ARBA" id="ARBA00023242"/>
    </source>
</evidence>
<evidence type="ECO:0000259" key="7">
    <source>
        <dbReference type="Pfam" id="PF05460"/>
    </source>
</evidence>
<reference evidence="8 9" key="1">
    <citation type="journal article" date="2013" name="BMC Genomics">
        <title>The genome and transcriptome of the pine saprophyte Ophiostoma piceae, and a comparison with the bark beetle-associated pine pathogen Grosmannia clavigera.</title>
        <authorList>
            <person name="Haridas S."/>
            <person name="Wang Y."/>
            <person name="Lim L."/>
            <person name="Massoumi Alamouti S."/>
            <person name="Jackman S."/>
            <person name="Docking R."/>
            <person name="Robertson G."/>
            <person name="Birol I."/>
            <person name="Bohlmann J."/>
            <person name="Breuil C."/>
        </authorList>
    </citation>
    <scope>NUCLEOTIDE SEQUENCE [LARGE SCALE GENOMIC DNA]</scope>
    <source>
        <strain evidence="8 9">UAMH 11346</strain>
    </source>
</reference>
<evidence type="ECO:0000256" key="2">
    <source>
        <dbReference type="ARBA" id="ARBA00010840"/>
    </source>
</evidence>
<feature type="domain" description="ORC6 first cyclin-like" evidence="7">
    <location>
        <begin position="9"/>
        <end position="95"/>
    </location>
</feature>
<evidence type="ECO:0000256" key="3">
    <source>
        <dbReference type="ARBA" id="ARBA00022705"/>
    </source>
</evidence>
<evidence type="ECO:0000313" key="9">
    <source>
        <dbReference type="Proteomes" id="UP000016923"/>
    </source>
</evidence>
<gene>
    <name evidence="8" type="ORF">F503_00408</name>
</gene>
<dbReference type="InterPro" id="IPR008721">
    <property type="entry name" value="ORC6_cyclin_first"/>
</dbReference>
<evidence type="ECO:0000256" key="6">
    <source>
        <dbReference type="SAM" id="MobiDB-lite"/>
    </source>
</evidence>
<proteinExistence type="inferred from homology"/>
<dbReference type="AlphaFoldDB" id="S3C710"/>
<feature type="compositionally biased region" description="Acidic residues" evidence="6">
    <location>
        <begin position="212"/>
        <end position="224"/>
    </location>
</feature>
<dbReference type="Pfam" id="PF05460">
    <property type="entry name" value="ORC6"/>
    <property type="match status" value="1"/>
</dbReference>
<comment type="subcellular location">
    <subcellularLocation>
        <location evidence="1">Nucleus</location>
    </subcellularLocation>
</comment>
<sequence length="667" mass="72011">MNRSADQALRSLLPTHNGPFPPQLADLAGSLLAQSRHRASTIKADEEIARSYACAHIACDRLKTSLNLPPIEPRPPIQPRLYKRLYAYLNTVLKPASSAANNRAEGSLASPANRATPSKANATNTNTPSKLGTPSRTPSRMPVAKAFMNLPPPPKPAAGSFPPWLRPTVRFVCHELGYPILAPTIMAGLAVIHREVEDEAKSKRPKGSRPQEEEDEDEDEDEDMTEWLEENLTSLVAALYLYSVTSWRGVLRERQAQKEGGADAGGQDAGLAERQFQLDEKAILGVFDRVRSVVGKGGSGSSSKPIGDEAWFGWQDLQRRTFRDALVVVLGLVQERLQALDSIDNALLERDPLDSEELLRLLVVVLEVLLGAQATGGASWRQPVGVLREVLLQNLEHLLVVKEAFCRKQPVAAELGLLQTSQDVRLGNVTHVHPDQGDARLGDLGVLLPHARQRMDNALVARVDARQALQVVRNRAQHGRRVDRGQVKVGLLVLDKVPCGLLGQRLAGAVAGARVLLGVLDRHRVPRLLSVQGARLLPVVIIEDGGKRRRDDDAADLRGILLDALEDARGANDGRVDEVLDGVGHAVVEGRGSVQDNLDAGDLDRLVERVGLRELGNNLDLETVLAQLGVSLVDVGGLGLAADGGDNGVALGEELLDDVGGNEARAT</sequence>
<feature type="compositionally biased region" description="Polar residues" evidence="6">
    <location>
        <begin position="113"/>
        <end position="138"/>
    </location>
</feature>
<dbReference type="HOGENOM" id="CLU_411660_0_0_1"/>